<dbReference type="STRING" id="1434232.MAIT1_03773"/>
<dbReference type="Gene3D" id="3.40.50.300">
    <property type="entry name" value="P-loop containing nucleotide triphosphate hydrolases"/>
    <property type="match status" value="1"/>
</dbReference>
<dbReference type="InterPro" id="IPR027417">
    <property type="entry name" value="P-loop_NTPase"/>
</dbReference>
<organism evidence="1 2">
    <name type="scientific">Magnetofaba australis IT-1</name>
    <dbReference type="NCBI Taxonomy" id="1434232"/>
    <lineage>
        <taxon>Bacteria</taxon>
        <taxon>Pseudomonadati</taxon>
        <taxon>Pseudomonadota</taxon>
        <taxon>Magnetococcia</taxon>
        <taxon>Magnetococcales</taxon>
        <taxon>Magnetococcaceae</taxon>
        <taxon>Magnetofaba</taxon>
    </lineage>
</organism>
<evidence type="ECO:0000313" key="2">
    <source>
        <dbReference type="Proteomes" id="UP000194003"/>
    </source>
</evidence>
<name>A0A1Y2K3Q3_9PROT</name>
<sequence length="422" mass="47506">MHQGPQWRGVLFRRHMPELDEARHRAEQIYPKAGGVWSASHRRWTFPSGATLSLRHLENESDADRYQGHQYAWIGYDELGSWSSDGPYRKLMACLRSASGAENLRIRATGNPGGPGHQWIKARFIDPAPTGFRVFRDTDTGLPRMFIPARVDDNRILLHNDPDYVARLRGVGSKALVKAWLGGDWSAISGAYFDQWDSSRHIIEPVELPTHWTRFRAFDWGSAAPFSVGWWAVSDGSLPHIARGALVRYREWYGATGPNRGLRLTAEEVADGILEAELPGERIRYSVADPAIFATDGGPSLAERMGRRGVPFRPADNARIAGWDQIRARLKGDAEGRPLLLCFSLCADSIRTLPSLTHDMARPEDLDTSAEDHAADEWRYACMSRPITRDADAVGGKPRFERDLSFDELRERNAKRQHNAML</sequence>
<dbReference type="AlphaFoldDB" id="A0A1Y2K3Q3"/>
<dbReference type="EMBL" id="LVJN01000019">
    <property type="protein sequence ID" value="OSM03978.1"/>
    <property type="molecule type" value="Genomic_DNA"/>
</dbReference>
<dbReference type="Proteomes" id="UP000194003">
    <property type="component" value="Unassembled WGS sequence"/>
</dbReference>
<accession>A0A1Y2K3Q3</accession>
<dbReference type="Gene3D" id="3.30.420.280">
    <property type="match status" value="1"/>
</dbReference>
<comment type="caution">
    <text evidence="1">The sequence shown here is derived from an EMBL/GenBank/DDBJ whole genome shotgun (WGS) entry which is preliminary data.</text>
</comment>
<protein>
    <submittedName>
        <fullName evidence="1">Putative bacteriophage terminase large subunit-like protein</fullName>
    </submittedName>
</protein>
<keyword evidence="2" id="KW-1185">Reference proteome</keyword>
<proteinExistence type="predicted"/>
<reference evidence="1 2" key="1">
    <citation type="journal article" date="2016" name="BMC Genomics">
        <title>Combined genomic and structural analyses of a cultured magnetotactic bacterium reveals its niche adaptation to a dynamic environment.</title>
        <authorList>
            <person name="Araujo A.C."/>
            <person name="Morillo V."/>
            <person name="Cypriano J."/>
            <person name="Teixeira L.C."/>
            <person name="Leao P."/>
            <person name="Lyra S."/>
            <person name="Almeida L.G."/>
            <person name="Bazylinski D.A."/>
            <person name="Vasconcellos A.T."/>
            <person name="Abreu F."/>
            <person name="Lins U."/>
        </authorList>
    </citation>
    <scope>NUCLEOTIDE SEQUENCE [LARGE SCALE GENOMIC DNA]</scope>
    <source>
        <strain evidence="1 2">IT-1</strain>
    </source>
</reference>
<gene>
    <name evidence="1" type="ORF">MAIT1_03773</name>
</gene>
<evidence type="ECO:0000313" key="1">
    <source>
        <dbReference type="EMBL" id="OSM03978.1"/>
    </source>
</evidence>